<evidence type="ECO:0000256" key="8">
    <source>
        <dbReference type="SAM" id="MobiDB-lite"/>
    </source>
</evidence>
<dbReference type="InterPro" id="IPR001812">
    <property type="entry name" value="Trypano_VSG_A_N_dom"/>
</dbReference>
<evidence type="ECO:0000256" key="7">
    <source>
        <dbReference type="ARBA" id="ARBA00023288"/>
    </source>
</evidence>
<evidence type="ECO:0000256" key="2">
    <source>
        <dbReference type="ARBA" id="ARBA00004609"/>
    </source>
</evidence>
<keyword evidence="4" id="KW-0336">GPI-anchor</keyword>
<evidence type="ECO:0000259" key="11">
    <source>
        <dbReference type="Pfam" id="PF10659"/>
    </source>
</evidence>
<dbReference type="Pfam" id="PF10659">
    <property type="entry name" value="Trypan_glycop_C"/>
    <property type="match status" value="1"/>
</dbReference>
<protein>
    <submittedName>
        <fullName evidence="12">Variant surface glycoprotein 1125.1718</fullName>
    </submittedName>
</protein>
<dbReference type="GO" id="GO:0098552">
    <property type="term" value="C:side of membrane"/>
    <property type="evidence" value="ECO:0007669"/>
    <property type="project" value="UniProtKB-KW"/>
</dbReference>
<feature type="domain" description="Trypanosome variant surface glycoprotein A-type N-terminal" evidence="10">
    <location>
        <begin position="20"/>
        <end position="311"/>
    </location>
</feature>
<proteinExistence type="predicted"/>
<evidence type="ECO:0000256" key="1">
    <source>
        <dbReference type="ARBA" id="ARBA00002523"/>
    </source>
</evidence>
<dbReference type="Pfam" id="PF00913">
    <property type="entry name" value="Trypan_glycop"/>
    <property type="match status" value="1"/>
</dbReference>
<evidence type="ECO:0000256" key="4">
    <source>
        <dbReference type="ARBA" id="ARBA00022622"/>
    </source>
</evidence>
<sequence>MAPHRGLVISALAILLTPSQFGDCNKHAIKVKGIAKLCKLSTEFRRVVPFVKHTASEWQTKLKDAKTLLSDIQVIRRQGTEQSAKIPAAFVLFMADTIEAAQNAQEELIKIAAEAAATSGLAAGAIDQTISIFRQTTLGSETDYCIEQDGNANKLTDFQSLNFCTSADNSIAPLVTTAAAAVPNEKISDTEFTDANIGDAKGASNKCAITQHGASGGYHAATHGTADIKWAAGMLKFGNAALGRNAFADISQNKNGVPLVKAAAEAIDALKRHADEGLSALTNILKIQETSKATFQTIKTQTKQPGTSSAAVDIEMNSDRLNDIRSIVAEYRKTTKPEKKQADARDELQNNYLTSGGPNADTGSTEGCPEIKSTADQACNKIKDETKCNNKPFCSYNETETDTTKKCKFNETKASKIGFSLPQSQTGGSGTSAASDRCTKHKDKANCEKET</sequence>
<feature type="region of interest" description="Disordered" evidence="8">
    <location>
        <begin position="333"/>
        <end position="369"/>
    </location>
</feature>
<evidence type="ECO:0000313" key="12">
    <source>
        <dbReference type="EMBL" id="APD73866.1"/>
    </source>
</evidence>
<dbReference type="GO" id="GO:0042783">
    <property type="term" value="P:symbiont-mediated evasion of host immune response"/>
    <property type="evidence" value="ECO:0007669"/>
    <property type="project" value="InterPro"/>
</dbReference>
<name>A0A1J0R7X0_9TRYP</name>
<accession>A0A1J0R7X0</accession>
<keyword evidence="7" id="KW-0449">Lipoprotein</keyword>
<dbReference type="Gene3D" id="3.90.150.10">
    <property type="entry name" value="Variant Surface Glycoprotein, subunit A domain 1"/>
    <property type="match status" value="1"/>
</dbReference>
<dbReference type="InterPro" id="IPR019609">
    <property type="entry name" value="Variant_surf_glycoprt_trypan_C"/>
</dbReference>
<evidence type="ECO:0000256" key="9">
    <source>
        <dbReference type="SAM" id="SignalP"/>
    </source>
</evidence>
<evidence type="ECO:0000256" key="6">
    <source>
        <dbReference type="ARBA" id="ARBA00023180"/>
    </source>
</evidence>
<reference evidence="12" key="1">
    <citation type="submission" date="2016-08" db="EMBL/GenBank/DDBJ databases">
        <title>VSG repertoire of Trypanosoma brucei EATRO 1125.</title>
        <authorList>
            <person name="Cross G.A."/>
        </authorList>
    </citation>
    <scope>NUCLEOTIDE SEQUENCE</scope>
    <source>
        <strain evidence="12">EATRO 1125</strain>
    </source>
</reference>
<dbReference type="SUPFAM" id="SSF58087">
    <property type="entry name" value="Variant surface glycoprotein (N-terminal domain)"/>
    <property type="match status" value="1"/>
</dbReference>
<dbReference type="Gene3D" id="3.30.1680.30">
    <property type="match status" value="1"/>
</dbReference>
<keyword evidence="9" id="KW-0732">Signal</keyword>
<feature type="region of interest" description="Disordered" evidence="8">
    <location>
        <begin position="419"/>
        <end position="451"/>
    </location>
</feature>
<feature type="chain" id="PRO_5012543094" evidence="9">
    <location>
        <begin position="22"/>
        <end position="451"/>
    </location>
</feature>
<feature type="signal peptide" evidence="9">
    <location>
        <begin position="1"/>
        <end position="21"/>
    </location>
</feature>
<comment type="subcellular location">
    <subcellularLocation>
        <location evidence="2">Cell membrane</location>
        <topology evidence="2">Lipid-anchor</topology>
        <topology evidence="2">GPI-anchor</topology>
    </subcellularLocation>
</comment>
<dbReference type="AlphaFoldDB" id="A0A1J0R7X0"/>
<organism evidence="12">
    <name type="scientific">Trypanosoma brucei</name>
    <dbReference type="NCBI Taxonomy" id="5691"/>
    <lineage>
        <taxon>Eukaryota</taxon>
        <taxon>Discoba</taxon>
        <taxon>Euglenozoa</taxon>
        <taxon>Kinetoplastea</taxon>
        <taxon>Metakinetoplastina</taxon>
        <taxon>Trypanosomatida</taxon>
        <taxon>Trypanosomatidae</taxon>
        <taxon>Trypanosoma</taxon>
    </lineage>
</organism>
<dbReference type="VEuPathDB" id="TriTrypDB:Tb427_000209100"/>
<keyword evidence="6" id="KW-0325">Glycoprotein</keyword>
<comment type="function">
    <text evidence="1">VSG forms a coat on the surface of the parasite. The trypanosome evades the immune response of the host by expressing a series of antigenically distinct VSGs from an estimated 1000 VSG genes.</text>
</comment>
<keyword evidence="3" id="KW-1003">Cell membrane</keyword>
<feature type="compositionally biased region" description="Basic and acidic residues" evidence="8">
    <location>
        <begin position="333"/>
        <end position="348"/>
    </location>
</feature>
<evidence type="ECO:0000256" key="3">
    <source>
        <dbReference type="ARBA" id="ARBA00022475"/>
    </source>
</evidence>
<evidence type="ECO:0000256" key="5">
    <source>
        <dbReference type="ARBA" id="ARBA00023136"/>
    </source>
</evidence>
<feature type="domain" description="Trypanosome variant surface glycoprotein C-terminal" evidence="11">
    <location>
        <begin position="379"/>
        <end position="450"/>
    </location>
</feature>
<feature type="compositionally biased region" description="Polar residues" evidence="8">
    <location>
        <begin position="349"/>
        <end position="365"/>
    </location>
</feature>
<evidence type="ECO:0000259" key="10">
    <source>
        <dbReference type="Pfam" id="PF00913"/>
    </source>
</evidence>
<dbReference type="GO" id="GO:0005886">
    <property type="term" value="C:plasma membrane"/>
    <property type="evidence" value="ECO:0007669"/>
    <property type="project" value="UniProtKB-SubCell"/>
</dbReference>
<keyword evidence="5" id="KW-0472">Membrane</keyword>
<dbReference type="EMBL" id="KX699910">
    <property type="protein sequence ID" value="APD73866.1"/>
    <property type="molecule type" value="Genomic_DNA"/>
</dbReference>
<dbReference type="VEuPathDB" id="TriTrypDB:Tb08.27P2.220"/>
<feature type="compositionally biased region" description="Low complexity" evidence="8">
    <location>
        <begin position="423"/>
        <end position="435"/>
    </location>
</feature>